<dbReference type="PANTHER" id="PTHR35786:SF1">
    <property type="entry name" value="REDOX-SENSING TRANSCRIPTIONAL REPRESSOR REX 1"/>
    <property type="match status" value="1"/>
</dbReference>
<feature type="domain" description="CoA-binding" evidence="8">
    <location>
        <begin position="82"/>
        <end position="183"/>
    </location>
</feature>
<dbReference type="GO" id="GO:0003677">
    <property type="term" value="F:DNA binding"/>
    <property type="evidence" value="ECO:0007669"/>
    <property type="project" value="UniProtKB-UniRule"/>
</dbReference>
<comment type="subcellular location">
    <subcellularLocation>
        <location evidence="7">Cytoplasm</location>
    </subcellularLocation>
</comment>
<evidence type="ECO:0000313" key="10">
    <source>
        <dbReference type="Proteomes" id="UP000624703"/>
    </source>
</evidence>
<keyword evidence="5 7" id="KW-0238">DNA-binding</keyword>
<dbReference type="InterPro" id="IPR003781">
    <property type="entry name" value="CoA-bd"/>
</dbReference>
<dbReference type="GO" id="GO:0045892">
    <property type="term" value="P:negative regulation of DNA-templated transcription"/>
    <property type="evidence" value="ECO:0007669"/>
    <property type="project" value="InterPro"/>
</dbReference>
<feature type="DNA-binding region" description="H-T-H motif" evidence="7">
    <location>
        <begin position="17"/>
        <end position="56"/>
    </location>
</feature>
<dbReference type="Gene3D" id="1.10.10.10">
    <property type="entry name" value="Winged helix-like DNA-binding domain superfamily/Winged helix DNA-binding domain"/>
    <property type="match status" value="1"/>
</dbReference>
<name>A0A8J7MEK8_9BACT</name>
<comment type="caution">
    <text evidence="9">The sequence shown here is derived from an EMBL/GenBank/DDBJ whole genome shotgun (WGS) entry which is preliminary data.</text>
</comment>
<evidence type="ECO:0000256" key="4">
    <source>
        <dbReference type="ARBA" id="ARBA00023027"/>
    </source>
</evidence>
<dbReference type="SMART" id="SM00881">
    <property type="entry name" value="CoA_binding"/>
    <property type="match status" value="1"/>
</dbReference>
<dbReference type="PANTHER" id="PTHR35786">
    <property type="entry name" value="REDOX-SENSING TRANSCRIPTIONAL REPRESSOR REX"/>
    <property type="match status" value="1"/>
</dbReference>
<dbReference type="RefSeq" id="WP_200311270.1">
    <property type="nucleotide sequence ID" value="NZ_JAENIM010000039.1"/>
</dbReference>
<comment type="subunit">
    <text evidence="7">Homodimer.</text>
</comment>
<dbReference type="Pfam" id="PF02629">
    <property type="entry name" value="CoA_binding"/>
    <property type="match status" value="1"/>
</dbReference>
<keyword evidence="10" id="KW-1185">Reference proteome</keyword>
<dbReference type="NCBIfam" id="NF003989">
    <property type="entry name" value="PRK05472.1-3"/>
    <property type="match status" value="1"/>
</dbReference>
<evidence type="ECO:0000256" key="7">
    <source>
        <dbReference type="HAMAP-Rule" id="MF_01131"/>
    </source>
</evidence>
<proteinExistence type="inferred from homology"/>
<gene>
    <name evidence="7" type="primary">rex</name>
    <name evidence="9" type="ORF">JIN82_08845</name>
</gene>
<evidence type="ECO:0000313" key="9">
    <source>
        <dbReference type="EMBL" id="MBK1791258.1"/>
    </source>
</evidence>
<evidence type="ECO:0000256" key="5">
    <source>
        <dbReference type="ARBA" id="ARBA00023125"/>
    </source>
</evidence>
<dbReference type="InterPro" id="IPR036291">
    <property type="entry name" value="NAD(P)-bd_dom_sf"/>
</dbReference>
<dbReference type="InterPro" id="IPR036390">
    <property type="entry name" value="WH_DNA-bd_sf"/>
</dbReference>
<dbReference type="NCBIfam" id="NF003996">
    <property type="entry name" value="PRK05472.2-5"/>
    <property type="match status" value="1"/>
</dbReference>
<keyword evidence="4 7" id="KW-0520">NAD</keyword>
<dbReference type="AlphaFoldDB" id="A0A8J7MEK8"/>
<dbReference type="NCBIfam" id="NF003994">
    <property type="entry name" value="PRK05472.2-3"/>
    <property type="match status" value="1"/>
</dbReference>
<dbReference type="Proteomes" id="UP000624703">
    <property type="component" value="Unassembled WGS sequence"/>
</dbReference>
<accession>A0A8J7MEK8</accession>
<dbReference type="Pfam" id="PF06971">
    <property type="entry name" value="Put_DNA-bind_N"/>
    <property type="match status" value="1"/>
</dbReference>
<evidence type="ECO:0000256" key="2">
    <source>
        <dbReference type="ARBA" id="ARBA00022491"/>
    </source>
</evidence>
<reference evidence="9" key="1">
    <citation type="submission" date="2021-01" db="EMBL/GenBank/DDBJ databases">
        <title>Modified the classification status of verrucomicrobia.</title>
        <authorList>
            <person name="Feng X."/>
        </authorList>
    </citation>
    <scope>NUCLEOTIDE SEQUENCE</scope>
    <source>
        <strain evidence="9">_KCTC 22039</strain>
    </source>
</reference>
<feature type="binding site" evidence="7">
    <location>
        <begin position="93"/>
        <end position="98"/>
    </location>
    <ligand>
        <name>NAD(+)</name>
        <dbReference type="ChEBI" id="CHEBI:57540"/>
    </ligand>
</feature>
<dbReference type="GO" id="GO:0003700">
    <property type="term" value="F:DNA-binding transcription factor activity"/>
    <property type="evidence" value="ECO:0007669"/>
    <property type="project" value="UniProtKB-UniRule"/>
</dbReference>
<evidence type="ECO:0000259" key="8">
    <source>
        <dbReference type="SMART" id="SM00881"/>
    </source>
</evidence>
<protein>
    <recommendedName>
        <fullName evidence="7">Redox-sensing transcriptional repressor Rex</fullName>
    </recommendedName>
</protein>
<comment type="similarity">
    <text evidence="7">Belongs to the transcriptional regulatory Rex family.</text>
</comment>
<dbReference type="InterPro" id="IPR022876">
    <property type="entry name" value="Tscrpt_rep_Rex"/>
</dbReference>
<dbReference type="Gene3D" id="3.40.50.720">
    <property type="entry name" value="NAD(P)-binding Rossmann-like Domain"/>
    <property type="match status" value="1"/>
</dbReference>
<dbReference type="GO" id="GO:0051775">
    <property type="term" value="P:response to redox state"/>
    <property type="evidence" value="ECO:0007669"/>
    <property type="project" value="InterPro"/>
</dbReference>
<keyword evidence="2 7" id="KW-0678">Repressor</keyword>
<dbReference type="NCBIfam" id="NF003993">
    <property type="entry name" value="PRK05472.2-2"/>
    <property type="match status" value="1"/>
</dbReference>
<dbReference type="InterPro" id="IPR058236">
    <property type="entry name" value="Rex_actinobacterial-type"/>
</dbReference>
<evidence type="ECO:0000256" key="3">
    <source>
        <dbReference type="ARBA" id="ARBA00023015"/>
    </source>
</evidence>
<dbReference type="EMBL" id="JAENIM010000039">
    <property type="protein sequence ID" value="MBK1791258.1"/>
    <property type="molecule type" value="Genomic_DNA"/>
</dbReference>
<keyword evidence="1 7" id="KW-0963">Cytoplasm</keyword>
<dbReference type="InterPro" id="IPR009718">
    <property type="entry name" value="Rex_DNA-bd_C_dom"/>
</dbReference>
<dbReference type="SUPFAM" id="SSF46785">
    <property type="entry name" value="Winged helix' DNA-binding domain"/>
    <property type="match status" value="1"/>
</dbReference>
<evidence type="ECO:0000256" key="6">
    <source>
        <dbReference type="ARBA" id="ARBA00023163"/>
    </source>
</evidence>
<keyword evidence="6 7" id="KW-0804">Transcription</keyword>
<keyword evidence="3 7" id="KW-0805">Transcription regulation</keyword>
<evidence type="ECO:0000256" key="1">
    <source>
        <dbReference type="ARBA" id="ARBA00022490"/>
    </source>
</evidence>
<dbReference type="SUPFAM" id="SSF51735">
    <property type="entry name" value="NAD(P)-binding Rossmann-fold domains"/>
    <property type="match status" value="1"/>
</dbReference>
<comment type="function">
    <text evidence="7">Modulates transcription in response to changes in cellular NADH/NAD(+) redox state.</text>
</comment>
<dbReference type="GO" id="GO:0005737">
    <property type="term" value="C:cytoplasm"/>
    <property type="evidence" value="ECO:0007669"/>
    <property type="project" value="UniProtKB-SubCell"/>
</dbReference>
<dbReference type="InterPro" id="IPR036388">
    <property type="entry name" value="WH-like_DNA-bd_sf"/>
</dbReference>
<dbReference type="NCBIfam" id="NF003995">
    <property type="entry name" value="PRK05472.2-4"/>
    <property type="match status" value="1"/>
</dbReference>
<sequence length="216" mass="23729">MADKPEISRKAVYRLSIYSRCLEQLIDDGRELVSSTALAAAAGVKSSQLRRDLAYFGQFGMRGKGYQVEGLYQAIREGLGSDRESLKPVILVGAGNLGRALLCYDGFRKEGFEVKAVFDVAADELRDHGIQVPLFHEREMLEFVRENKINMAILCVPAEAAAEVVADLVAAGIQGILNFSPAVLKVPKSVVVSQVDLASELENLSYFISQKKIFEE</sequence>
<dbReference type="HAMAP" id="MF_01131">
    <property type="entry name" value="Rex"/>
    <property type="match status" value="1"/>
</dbReference>
<organism evidence="9 10">
    <name type="scientific">Persicirhabdus sediminis</name>
    <dbReference type="NCBI Taxonomy" id="454144"/>
    <lineage>
        <taxon>Bacteria</taxon>
        <taxon>Pseudomonadati</taxon>
        <taxon>Verrucomicrobiota</taxon>
        <taxon>Verrucomicrobiia</taxon>
        <taxon>Verrucomicrobiales</taxon>
        <taxon>Verrucomicrobiaceae</taxon>
        <taxon>Persicirhabdus</taxon>
    </lineage>
</organism>